<dbReference type="AlphaFoldDB" id="A0AAE0MGQ7"/>
<accession>A0AAE0MGQ7</accession>
<protein>
    <submittedName>
        <fullName evidence="1">Uncharacterized protein</fullName>
    </submittedName>
</protein>
<organism evidence="1 2">
    <name type="scientific">Apodospora peruviana</name>
    <dbReference type="NCBI Taxonomy" id="516989"/>
    <lineage>
        <taxon>Eukaryota</taxon>
        <taxon>Fungi</taxon>
        <taxon>Dikarya</taxon>
        <taxon>Ascomycota</taxon>
        <taxon>Pezizomycotina</taxon>
        <taxon>Sordariomycetes</taxon>
        <taxon>Sordariomycetidae</taxon>
        <taxon>Sordariales</taxon>
        <taxon>Lasiosphaeriaceae</taxon>
        <taxon>Apodospora</taxon>
    </lineage>
</organism>
<reference evidence="1" key="2">
    <citation type="submission" date="2023-06" db="EMBL/GenBank/DDBJ databases">
        <authorList>
            <consortium name="Lawrence Berkeley National Laboratory"/>
            <person name="Haridas S."/>
            <person name="Hensen N."/>
            <person name="Bonometti L."/>
            <person name="Westerberg I."/>
            <person name="Brannstrom I.O."/>
            <person name="Guillou S."/>
            <person name="Cros-Aarteil S."/>
            <person name="Calhoun S."/>
            <person name="Kuo A."/>
            <person name="Mondo S."/>
            <person name="Pangilinan J."/>
            <person name="Riley R."/>
            <person name="Labutti K."/>
            <person name="Andreopoulos B."/>
            <person name="Lipzen A."/>
            <person name="Chen C."/>
            <person name="Yanf M."/>
            <person name="Daum C."/>
            <person name="Ng V."/>
            <person name="Clum A."/>
            <person name="Steindorff A."/>
            <person name="Ohm R."/>
            <person name="Martin F."/>
            <person name="Silar P."/>
            <person name="Natvig D."/>
            <person name="Lalanne C."/>
            <person name="Gautier V."/>
            <person name="Ament-Velasquez S.L."/>
            <person name="Kruys A."/>
            <person name="Hutchinson M.I."/>
            <person name="Powell A.J."/>
            <person name="Barry K."/>
            <person name="Miller A.N."/>
            <person name="Grigoriev I.V."/>
            <person name="Debuchy R."/>
            <person name="Gladieux P."/>
            <person name="Thoren M.H."/>
            <person name="Johannesson H."/>
        </authorList>
    </citation>
    <scope>NUCLEOTIDE SEQUENCE</scope>
    <source>
        <strain evidence="1">CBS 118394</strain>
    </source>
</reference>
<evidence type="ECO:0000313" key="2">
    <source>
        <dbReference type="Proteomes" id="UP001283341"/>
    </source>
</evidence>
<evidence type="ECO:0000313" key="1">
    <source>
        <dbReference type="EMBL" id="KAK3331098.1"/>
    </source>
</evidence>
<reference evidence="1" key="1">
    <citation type="journal article" date="2023" name="Mol. Phylogenet. Evol.">
        <title>Genome-scale phylogeny and comparative genomics of the fungal order Sordariales.</title>
        <authorList>
            <person name="Hensen N."/>
            <person name="Bonometti L."/>
            <person name="Westerberg I."/>
            <person name="Brannstrom I.O."/>
            <person name="Guillou S."/>
            <person name="Cros-Aarteil S."/>
            <person name="Calhoun S."/>
            <person name="Haridas S."/>
            <person name="Kuo A."/>
            <person name="Mondo S."/>
            <person name="Pangilinan J."/>
            <person name="Riley R."/>
            <person name="LaButti K."/>
            <person name="Andreopoulos B."/>
            <person name="Lipzen A."/>
            <person name="Chen C."/>
            <person name="Yan M."/>
            <person name="Daum C."/>
            <person name="Ng V."/>
            <person name="Clum A."/>
            <person name="Steindorff A."/>
            <person name="Ohm R.A."/>
            <person name="Martin F."/>
            <person name="Silar P."/>
            <person name="Natvig D.O."/>
            <person name="Lalanne C."/>
            <person name="Gautier V."/>
            <person name="Ament-Velasquez S.L."/>
            <person name="Kruys A."/>
            <person name="Hutchinson M.I."/>
            <person name="Powell A.J."/>
            <person name="Barry K."/>
            <person name="Miller A.N."/>
            <person name="Grigoriev I.V."/>
            <person name="Debuchy R."/>
            <person name="Gladieux P."/>
            <person name="Hiltunen Thoren M."/>
            <person name="Johannesson H."/>
        </authorList>
    </citation>
    <scope>NUCLEOTIDE SEQUENCE</scope>
    <source>
        <strain evidence="1">CBS 118394</strain>
    </source>
</reference>
<gene>
    <name evidence="1" type="ORF">B0H66DRAFT_88699</name>
</gene>
<comment type="caution">
    <text evidence="1">The sequence shown here is derived from an EMBL/GenBank/DDBJ whole genome shotgun (WGS) entry which is preliminary data.</text>
</comment>
<keyword evidence="2" id="KW-1185">Reference proteome</keyword>
<proteinExistence type="predicted"/>
<sequence length="80" mass="9072">MCSSSKFNGSMRIFRVVEMQLFSLLLTQAGPSQCLHTIIQCSPLSYHTNARCRSTRPPYTPMMNAKIRIQLPPKQVATRT</sequence>
<dbReference type="EMBL" id="JAUEDM010000001">
    <property type="protein sequence ID" value="KAK3331098.1"/>
    <property type="molecule type" value="Genomic_DNA"/>
</dbReference>
<name>A0AAE0MGQ7_9PEZI</name>
<dbReference type="Proteomes" id="UP001283341">
    <property type="component" value="Unassembled WGS sequence"/>
</dbReference>